<dbReference type="Pfam" id="PF24864">
    <property type="entry name" value="DUF7730"/>
    <property type="match status" value="1"/>
</dbReference>
<reference evidence="2" key="1">
    <citation type="journal article" date="2020" name="Mol. Plant Microbe Interact.">
        <title>Genome Sequence of the Biocontrol Agent Coniothyrium minitans strain Conio (IMI 134523).</title>
        <authorList>
            <person name="Patel D."/>
            <person name="Shittu T.A."/>
            <person name="Baroncelli R."/>
            <person name="Muthumeenakshi S."/>
            <person name="Osborne T.H."/>
            <person name="Janganan T.K."/>
            <person name="Sreenivasaprasad S."/>
        </authorList>
    </citation>
    <scope>NUCLEOTIDE SEQUENCE</scope>
    <source>
        <strain evidence="2">Conio</strain>
    </source>
</reference>
<feature type="domain" description="DUF7730" evidence="1">
    <location>
        <begin position="50"/>
        <end position="142"/>
    </location>
</feature>
<dbReference type="OrthoDB" id="5413827at2759"/>
<proteinExistence type="predicted"/>
<accession>A0A9P6KRE5</accession>
<evidence type="ECO:0000259" key="1">
    <source>
        <dbReference type="Pfam" id="PF24864"/>
    </source>
</evidence>
<organism evidence="2 3">
    <name type="scientific">Paraphaeosphaeria minitans</name>
    <dbReference type="NCBI Taxonomy" id="565426"/>
    <lineage>
        <taxon>Eukaryota</taxon>
        <taxon>Fungi</taxon>
        <taxon>Dikarya</taxon>
        <taxon>Ascomycota</taxon>
        <taxon>Pezizomycotina</taxon>
        <taxon>Dothideomycetes</taxon>
        <taxon>Pleosporomycetidae</taxon>
        <taxon>Pleosporales</taxon>
        <taxon>Massarineae</taxon>
        <taxon>Didymosphaeriaceae</taxon>
        <taxon>Paraphaeosphaeria</taxon>
    </lineage>
</organism>
<protein>
    <recommendedName>
        <fullName evidence="1">DUF7730 domain-containing protein</fullName>
    </recommendedName>
</protein>
<dbReference type="EMBL" id="WJXW01000005">
    <property type="protein sequence ID" value="KAF9736060.1"/>
    <property type="molecule type" value="Genomic_DNA"/>
</dbReference>
<name>A0A9P6KRE5_9PLEO</name>
<sequence>MAKARATSDSRVRITKRKSVKQAEKLKSGLLDVSIPQNATHLMKLAERNSTQSPLLRLPPEIRNKIWKYTVGGLEINIGEVGTVFPMKLSYATRPIGANKNLINRPRVEFHLHRVSRQTYFEVAPFIYTMNTFSFNFVSIVDRWVKCRALGQIQLVTSVNIPFRYFGLYVQGFRRTFRKKFPNIQRIGICEFSALRYRRMGETIQEMKDCIVEQVHVREGDGVVVEW</sequence>
<keyword evidence="3" id="KW-1185">Reference proteome</keyword>
<evidence type="ECO:0000313" key="2">
    <source>
        <dbReference type="EMBL" id="KAF9736060.1"/>
    </source>
</evidence>
<gene>
    <name evidence="2" type="ORF">PMIN01_05975</name>
</gene>
<evidence type="ECO:0000313" key="3">
    <source>
        <dbReference type="Proteomes" id="UP000756921"/>
    </source>
</evidence>
<dbReference type="PANTHER" id="PTHR38790:SF4">
    <property type="entry name" value="2EXR DOMAIN-CONTAINING PROTEIN"/>
    <property type="match status" value="1"/>
</dbReference>
<dbReference type="AlphaFoldDB" id="A0A9P6KRE5"/>
<dbReference type="Proteomes" id="UP000756921">
    <property type="component" value="Unassembled WGS sequence"/>
</dbReference>
<dbReference type="PANTHER" id="PTHR38790">
    <property type="entry name" value="2EXR DOMAIN-CONTAINING PROTEIN-RELATED"/>
    <property type="match status" value="1"/>
</dbReference>
<dbReference type="InterPro" id="IPR056632">
    <property type="entry name" value="DUF7730"/>
</dbReference>
<comment type="caution">
    <text evidence="2">The sequence shown here is derived from an EMBL/GenBank/DDBJ whole genome shotgun (WGS) entry which is preliminary data.</text>
</comment>